<dbReference type="CDD" id="cd17042">
    <property type="entry name" value="Ubl_TmoB"/>
    <property type="match status" value="1"/>
</dbReference>
<proteinExistence type="predicted"/>
<dbReference type="RefSeq" id="WP_209694623.1">
    <property type="nucleotide sequence ID" value="NZ_BAAAVU010000013.1"/>
</dbReference>
<keyword evidence="1" id="KW-0560">Oxidoreductase</keyword>
<evidence type="ECO:0000313" key="2">
    <source>
        <dbReference type="Proteomes" id="UP000755585"/>
    </source>
</evidence>
<comment type="caution">
    <text evidence="1">The sequence shown here is derived from an EMBL/GenBank/DDBJ whole genome shotgun (WGS) entry which is preliminary data.</text>
</comment>
<accession>A0ABS4UJG8</accession>
<dbReference type="Pfam" id="PF06234">
    <property type="entry name" value="TmoB"/>
    <property type="match status" value="1"/>
</dbReference>
<name>A0ABS4UJG8_9ACTN</name>
<reference evidence="1 2" key="1">
    <citation type="submission" date="2021-03" db="EMBL/GenBank/DDBJ databases">
        <title>Sequencing the genomes of 1000 actinobacteria strains.</title>
        <authorList>
            <person name="Klenk H.-P."/>
        </authorList>
    </citation>
    <scope>NUCLEOTIDE SEQUENCE [LARGE SCALE GENOMIC DNA]</scope>
    <source>
        <strain evidence="1 2">DSM 18824</strain>
    </source>
</reference>
<dbReference type="EC" id="1.14.13.-" evidence="1"/>
<gene>
    <name evidence="1" type="ORF">JOF29_002847</name>
</gene>
<keyword evidence="1" id="KW-0503">Monooxygenase</keyword>
<dbReference type="Proteomes" id="UP000755585">
    <property type="component" value="Unassembled WGS sequence"/>
</dbReference>
<protein>
    <submittedName>
        <fullName evidence="1">Toluene monooxygenase system protein B</fullName>
        <ecNumber evidence="1">1.14.13.-</ecNumber>
    </submittedName>
</protein>
<evidence type="ECO:0000313" key="1">
    <source>
        <dbReference type="EMBL" id="MBP2351764.1"/>
    </source>
</evidence>
<dbReference type="SUPFAM" id="SSF110814">
    <property type="entry name" value="TmoB-like"/>
    <property type="match status" value="1"/>
</dbReference>
<dbReference type="InterPro" id="IPR009355">
    <property type="entry name" value="Toluene_mOase_B"/>
</dbReference>
<sequence>MTEQIQRGVEDRAPELVPLNAIFATDFVQILVPVTTASTMNEVAAAVAHHVEGKRVRALPFPKFVIHNGRHLPGEMTVAEAGIAPLDHIAVEYDLPEGQS</sequence>
<dbReference type="GO" id="GO:0004497">
    <property type="term" value="F:monooxygenase activity"/>
    <property type="evidence" value="ECO:0007669"/>
    <property type="project" value="UniProtKB-KW"/>
</dbReference>
<dbReference type="EMBL" id="JAGINT010000001">
    <property type="protein sequence ID" value="MBP2351764.1"/>
    <property type="molecule type" value="Genomic_DNA"/>
</dbReference>
<dbReference type="InterPro" id="IPR036713">
    <property type="entry name" value="TmoB-like_sf"/>
</dbReference>
<organism evidence="1 2">
    <name type="scientific">Kribbella aluminosa</name>
    <dbReference type="NCBI Taxonomy" id="416017"/>
    <lineage>
        <taxon>Bacteria</taxon>
        <taxon>Bacillati</taxon>
        <taxon>Actinomycetota</taxon>
        <taxon>Actinomycetes</taxon>
        <taxon>Propionibacteriales</taxon>
        <taxon>Kribbellaceae</taxon>
        <taxon>Kribbella</taxon>
    </lineage>
</organism>
<dbReference type="Gene3D" id="3.10.20.270">
    <property type="entry name" value="TmoB-like"/>
    <property type="match status" value="1"/>
</dbReference>
<keyword evidence="2" id="KW-1185">Reference proteome</keyword>